<organism evidence="2">
    <name type="scientific">marine sediment metagenome</name>
    <dbReference type="NCBI Taxonomy" id="412755"/>
    <lineage>
        <taxon>unclassified sequences</taxon>
        <taxon>metagenomes</taxon>
        <taxon>ecological metagenomes</taxon>
    </lineage>
</organism>
<comment type="caution">
    <text evidence="2">The sequence shown here is derived from an EMBL/GenBank/DDBJ whole genome shotgun (WGS) entry which is preliminary data.</text>
</comment>
<dbReference type="CDD" id="cd01045">
    <property type="entry name" value="Ferritin_like_AB"/>
    <property type="match status" value="1"/>
</dbReference>
<evidence type="ECO:0000313" key="2">
    <source>
        <dbReference type="EMBL" id="GAF97457.1"/>
    </source>
</evidence>
<dbReference type="PANTHER" id="PTHR33531:SF7">
    <property type="entry name" value="HYPOTHETICAL MEMBRANE PROTEIN, CONSERVED"/>
    <property type="match status" value="1"/>
</dbReference>
<dbReference type="PANTHER" id="PTHR33531">
    <property type="entry name" value="RUBRERYTHRIN SUBFAMILY"/>
    <property type="match status" value="1"/>
</dbReference>
<dbReference type="InterPro" id="IPR012347">
    <property type="entry name" value="Ferritin-like"/>
</dbReference>
<name>X0UAU8_9ZZZZ</name>
<dbReference type="Gene3D" id="1.20.1260.10">
    <property type="match status" value="1"/>
</dbReference>
<accession>X0UAU8</accession>
<proteinExistence type="predicted"/>
<dbReference type="InterPro" id="IPR009078">
    <property type="entry name" value="Ferritin-like_SF"/>
</dbReference>
<feature type="domain" description="Rubrerythrin diiron-binding" evidence="1">
    <location>
        <begin position="9"/>
        <end position="157"/>
    </location>
</feature>
<gene>
    <name evidence="2" type="ORF">S01H1_26512</name>
</gene>
<sequence>MAITFNANEIFEMAEEIERNGAEFYRQAAEKAADKETKQMLLDMAVMEDGHLKTFEEMRNQLSGQEKGWTIFDPDNQSVLYLQAMADARGYEGKITPTKELTGNETTKEIIEIALNSENESAIFYLSLKALVPVKAGRDKVEAIIIEELGHITTLLKKLKSL</sequence>
<evidence type="ECO:0000259" key="1">
    <source>
        <dbReference type="Pfam" id="PF02915"/>
    </source>
</evidence>
<dbReference type="InterPro" id="IPR003251">
    <property type="entry name" value="Rr_diiron-bd_dom"/>
</dbReference>
<dbReference type="GO" id="GO:0016491">
    <property type="term" value="F:oxidoreductase activity"/>
    <property type="evidence" value="ECO:0007669"/>
    <property type="project" value="InterPro"/>
</dbReference>
<dbReference type="EMBL" id="BARS01016070">
    <property type="protein sequence ID" value="GAF97457.1"/>
    <property type="molecule type" value="Genomic_DNA"/>
</dbReference>
<dbReference type="Pfam" id="PF02915">
    <property type="entry name" value="Rubrerythrin"/>
    <property type="match status" value="1"/>
</dbReference>
<dbReference type="GO" id="GO:0046872">
    <property type="term" value="F:metal ion binding"/>
    <property type="evidence" value="ECO:0007669"/>
    <property type="project" value="InterPro"/>
</dbReference>
<dbReference type="AlphaFoldDB" id="X0UAU8"/>
<dbReference type="SUPFAM" id="SSF47240">
    <property type="entry name" value="Ferritin-like"/>
    <property type="match status" value="1"/>
</dbReference>
<protein>
    <recommendedName>
        <fullName evidence="1">Rubrerythrin diiron-binding domain-containing protein</fullName>
    </recommendedName>
</protein>
<reference evidence="2" key="1">
    <citation type="journal article" date="2014" name="Front. Microbiol.">
        <title>High frequency of phylogenetically diverse reductive dehalogenase-homologous genes in deep subseafloor sedimentary metagenomes.</title>
        <authorList>
            <person name="Kawai M."/>
            <person name="Futagami T."/>
            <person name="Toyoda A."/>
            <person name="Takaki Y."/>
            <person name="Nishi S."/>
            <person name="Hori S."/>
            <person name="Arai W."/>
            <person name="Tsubouchi T."/>
            <person name="Morono Y."/>
            <person name="Uchiyama I."/>
            <person name="Ito T."/>
            <person name="Fujiyama A."/>
            <person name="Inagaki F."/>
            <person name="Takami H."/>
        </authorList>
    </citation>
    <scope>NUCLEOTIDE SEQUENCE</scope>
    <source>
        <strain evidence="2">Expedition CK06-06</strain>
    </source>
</reference>